<keyword evidence="6 9" id="KW-0175">Coiled coil</keyword>
<evidence type="ECO:0000256" key="7">
    <source>
        <dbReference type="ARBA" id="ARBA00023212"/>
    </source>
</evidence>
<feature type="region of interest" description="Disordered" evidence="10">
    <location>
        <begin position="517"/>
        <end position="542"/>
    </location>
</feature>
<feature type="region of interest" description="Disordered" evidence="10">
    <location>
        <begin position="175"/>
        <end position="233"/>
    </location>
</feature>
<evidence type="ECO:0000256" key="4">
    <source>
        <dbReference type="ARBA" id="ARBA00014053"/>
    </source>
</evidence>
<dbReference type="AlphaFoldDB" id="A0AAE0BPT8"/>
<keyword evidence="5" id="KW-0963">Cytoplasm</keyword>
<evidence type="ECO:0000256" key="2">
    <source>
        <dbReference type="ARBA" id="ARBA00004214"/>
    </source>
</evidence>
<dbReference type="GO" id="GO:0030496">
    <property type="term" value="C:midbody"/>
    <property type="evidence" value="ECO:0007669"/>
    <property type="project" value="UniProtKB-SubCell"/>
</dbReference>
<dbReference type="GO" id="GO:0005814">
    <property type="term" value="C:centriole"/>
    <property type="evidence" value="ECO:0007669"/>
    <property type="project" value="UniProtKB-SubCell"/>
</dbReference>
<evidence type="ECO:0000256" key="10">
    <source>
        <dbReference type="SAM" id="MobiDB-lite"/>
    </source>
</evidence>
<dbReference type="Proteomes" id="UP001190700">
    <property type="component" value="Unassembled WGS sequence"/>
</dbReference>
<feature type="domain" description="Centrosomal CEP44" evidence="11">
    <location>
        <begin position="9"/>
        <end position="133"/>
    </location>
</feature>
<evidence type="ECO:0000256" key="8">
    <source>
        <dbReference type="ARBA" id="ARBA00046235"/>
    </source>
</evidence>
<feature type="compositionally biased region" description="Basic and acidic residues" evidence="10">
    <location>
        <begin position="192"/>
        <end position="205"/>
    </location>
</feature>
<evidence type="ECO:0000313" key="12">
    <source>
        <dbReference type="EMBL" id="KAK3240526.1"/>
    </source>
</evidence>
<dbReference type="InterPro" id="IPR029157">
    <property type="entry name" value="CEP44_CC"/>
</dbReference>
<dbReference type="EMBL" id="LGRX02033617">
    <property type="protein sequence ID" value="KAK3240526.1"/>
    <property type="molecule type" value="Genomic_DNA"/>
</dbReference>
<evidence type="ECO:0000256" key="3">
    <source>
        <dbReference type="ARBA" id="ARBA00004647"/>
    </source>
</evidence>
<evidence type="ECO:0000256" key="9">
    <source>
        <dbReference type="SAM" id="Coils"/>
    </source>
</evidence>
<name>A0AAE0BPT8_9CHLO</name>
<dbReference type="Pfam" id="PF15007">
    <property type="entry name" value="CEP44"/>
    <property type="match status" value="1"/>
</dbReference>
<protein>
    <recommendedName>
        <fullName evidence="4">Centrosomal protein of 44 kDa</fullName>
    </recommendedName>
</protein>
<gene>
    <name evidence="12" type="ORF">CYMTET_49635</name>
</gene>
<dbReference type="PANTHER" id="PTHR31477:SF1">
    <property type="entry name" value="CENTROSOMAL PROTEIN OF 44 KDA"/>
    <property type="match status" value="1"/>
</dbReference>
<evidence type="ECO:0000259" key="11">
    <source>
        <dbReference type="Pfam" id="PF15007"/>
    </source>
</evidence>
<keyword evidence="7" id="KW-0206">Cytoskeleton</keyword>
<evidence type="ECO:0000256" key="5">
    <source>
        <dbReference type="ARBA" id="ARBA00022490"/>
    </source>
</evidence>
<dbReference type="GO" id="GO:0000922">
    <property type="term" value="C:spindle pole"/>
    <property type="evidence" value="ECO:0007669"/>
    <property type="project" value="UniProtKB-SubCell"/>
</dbReference>
<dbReference type="PANTHER" id="PTHR31477">
    <property type="entry name" value="CENTROSOMAL PROTEIN OF 44 KDA"/>
    <property type="match status" value="1"/>
</dbReference>
<feature type="region of interest" description="Disordered" evidence="10">
    <location>
        <begin position="249"/>
        <end position="284"/>
    </location>
</feature>
<feature type="coiled-coil region" evidence="9">
    <location>
        <begin position="422"/>
        <end position="449"/>
    </location>
</feature>
<feature type="compositionally biased region" description="Polar residues" evidence="10">
    <location>
        <begin position="532"/>
        <end position="542"/>
    </location>
</feature>
<comment type="function">
    <text evidence="8">Centriole-enriched microtubule-binding protein involved in centriole biogenesis. In collaboration with CEP295 and POC1B, is required for the centriole-to-centrosome conversion by ensuring the formation of bona fide centriole wall. Functions as a linker component that maintains centrosome cohesion. Associates with CROCC and regulates its stability and localization to the centrosome.</text>
</comment>
<organism evidence="12 13">
    <name type="scientific">Cymbomonas tetramitiformis</name>
    <dbReference type="NCBI Taxonomy" id="36881"/>
    <lineage>
        <taxon>Eukaryota</taxon>
        <taxon>Viridiplantae</taxon>
        <taxon>Chlorophyta</taxon>
        <taxon>Pyramimonadophyceae</taxon>
        <taxon>Pyramimonadales</taxon>
        <taxon>Pyramimonadaceae</taxon>
        <taxon>Cymbomonas</taxon>
    </lineage>
</organism>
<dbReference type="InterPro" id="IPR033603">
    <property type="entry name" value="CEP44"/>
</dbReference>
<evidence type="ECO:0000256" key="1">
    <source>
        <dbReference type="ARBA" id="ARBA00004114"/>
    </source>
</evidence>
<sequence length="604" mass="65357">MASTHWTGDLEGNVSRLRRELDRIRYPHELNAFGAREGDPTALLPLLHYVLLGFSKHVARFLADSGYELLAKADLRFVECVNKLLRMEFNYRPTLTPQQFLAPQSFAERKILFLHDVIEICKRKHNELVRERKNSMKTTKDKTSVFRRLAEGSALPKKVVPEMNTEASAKEVRVEVVHGEQLSSRVTRSRRTGMDRDGALLHQDSESENLYPPLADDLLGDENAPPSPSANKTRAQYLGNANLALPPASTQQEHLPAHPDNQGDDGEAAGPAVPYPEAHPAATVSGSPCVGFEQACPDELGTPCEPQLHADFVAYMNTPASPSAARTNEGPSVGDWSVMDHNPMYGAANTPPRPSTNGMPFRELSAAHLEQPQKETAPWPVTQASLPPSLVLAATPTAAAPLQATSAAAGEGSDSRALWESVKALQARADEAEAARDHLQKVAQEQAAKLVILETRLKFMEGMKENLNTADSATPKTAASITSSVRQALLVQDFGNIMPASQGSGVHFRACRGGATSEAPSSIVRPLPQPSPSETCEPVSSVQEGPRCVRRELLPPKEEAVAVTASKVLPGGSDDLKSFMEGIFCRNEDTLKLLDESASCTALT</sequence>
<evidence type="ECO:0000256" key="6">
    <source>
        <dbReference type="ARBA" id="ARBA00023054"/>
    </source>
</evidence>
<evidence type="ECO:0000313" key="13">
    <source>
        <dbReference type="Proteomes" id="UP001190700"/>
    </source>
</evidence>
<proteinExistence type="predicted"/>
<comment type="caution">
    <text evidence="12">The sequence shown here is derived from an EMBL/GenBank/DDBJ whole genome shotgun (WGS) entry which is preliminary data.</text>
</comment>
<accession>A0AAE0BPT8</accession>
<reference evidence="12 13" key="1">
    <citation type="journal article" date="2015" name="Genome Biol. Evol.">
        <title>Comparative Genomics of a Bacterivorous Green Alga Reveals Evolutionary Causalities and Consequences of Phago-Mixotrophic Mode of Nutrition.</title>
        <authorList>
            <person name="Burns J.A."/>
            <person name="Paasch A."/>
            <person name="Narechania A."/>
            <person name="Kim E."/>
        </authorList>
    </citation>
    <scope>NUCLEOTIDE SEQUENCE [LARGE SCALE GENOMIC DNA]</scope>
    <source>
        <strain evidence="12 13">PLY_AMNH</strain>
    </source>
</reference>
<comment type="subcellular location">
    <subcellularLocation>
        <location evidence="1">Cytoplasm</location>
        <location evidence="1">Cytoskeleton</location>
        <location evidence="1">Microtubule organizing center</location>
        <location evidence="1">Centrosome</location>
        <location evidence="1">Centriole</location>
    </subcellularLocation>
    <subcellularLocation>
        <location evidence="3">Cytoplasm</location>
        <location evidence="3">Cytoskeleton</location>
        <location evidence="3">Spindle pole</location>
    </subcellularLocation>
    <subcellularLocation>
        <location evidence="2">Midbody</location>
    </subcellularLocation>
</comment>
<keyword evidence="13" id="KW-1185">Reference proteome</keyword>